<accession>A0AAN9UDZ0</accession>
<evidence type="ECO:0000313" key="2">
    <source>
        <dbReference type="Proteomes" id="UP001320245"/>
    </source>
</evidence>
<protein>
    <submittedName>
        <fullName evidence="1">Uncharacterized protein</fullName>
    </submittedName>
</protein>
<dbReference type="AlphaFoldDB" id="A0AAN9UDZ0"/>
<proteinExistence type="predicted"/>
<dbReference type="Proteomes" id="UP001320245">
    <property type="component" value="Unassembled WGS sequence"/>
</dbReference>
<evidence type="ECO:0000313" key="1">
    <source>
        <dbReference type="EMBL" id="KAK7740503.1"/>
    </source>
</evidence>
<organism evidence="1 2">
    <name type="scientific">Cytospora paraplurivora</name>
    <dbReference type="NCBI Taxonomy" id="2898453"/>
    <lineage>
        <taxon>Eukaryota</taxon>
        <taxon>Fungi</taxon>
        <taxon>Dikarya</taxon>
        <taxon>Ascomycota</taxon>
        <taxon>Pezizomycotina</taxon>
        <taxon>Sordariomycetes</taxon>
        <taxon>Sordariomycetidae</taxon>
        <taxon>Diaporthales</taxon>
        <taxon>Cytosporaceae</taxon>
        <taxon>Cytospora</taxon>
    </lineage>
</organism>
<sequence>MPFIRRLLVTGAVVGAPTYYVYTAITGLEAKYPRLQPEAASTAALRTPSASLYDYPGRHHTPHVDIFGARVPAKLLQNQRDPVTGRKLSPEEAWAKLFFESPVLRLEGKLFGGGWKGAGDGGEQGFYTGQTLLNGGLEVLRPPSPPPSFLSLSRPEPLLVQWIFPPLLVSFCRKAATDWGYPFRFMSGGRHEWSVGDVARDGTVEVRFGSAHDYEWIFSEGKDQKTIPEWTARLHRAYARWLLDERVEALKKATEAGA</sequence>
<dbReference type="EMBL" id="JAJSPL020000020">
    <property type="protein sequence ID" value="KAK7740503.1"/>
    <property type="molecule type" value="Genomic_DNA"/>
</dbReference>
<keyword evidence="2" id="KW-1185">Reference proteome</keyword>
<comment type="caution">
    <text evidence="1">The sequence shown here is derived from an EMBL/GenBank/DDBJ whole genome shotgun (WGS) entry which is preliminary data.</text>
</comment>
<name>A0AAN9UDZ0_9PEZI</name>
<gene>
    <name evidence="1" type="ORF">SLS53_005346</name>
</gene>
<reference evidence="1 2" key="1">
    <citation type="journal article" date="2023" name="PLoS ONE">
        <title>Cytospora paraplurivora sp. nov. isolated from orchards with fruit tree decline syndrome in Ontario, Canada.</title>
        <authorList>
            <person name="Ilyukhin E."/>
            <person name="Nguyen H.D.T."/>
            <person name="Castle A.J."/>
            <person name="Ellouze W."/>
        </authorList>
    </citation>
    <scope>NUCLEOTIDE SEQUENCE [LARGE SCALE GENOMIC DNA]</scope>
    <source>
        <strain evidence="1 2">FDS-564</strain>
    </source>
</reference>